<keyword evidence="2" id="KW-1185">Reference proteome</keyword>
<sequence>MSVLSHHLAIATIIANLERLGMLTQNHYSNTKHLNTGQEYDALLSSTAFLQVLRLQGVNTKLCSSLLFSSKICVDPALSIFNL</sequence>
<dbReference type="Proteomes" id="UP000324222">
    <property type="component" value="Unassembled WGS sequence"/>
</dbReference>
<dbReference type="AlphaFoldDB" id="A0A5B7IBC9"/>
<reference evidence="1 2" key="1">
    <citation type="submission" date="2019-05" db="EMBL/GenBank/DDBJ databases">
        <title>Another draft genome of Portunus trituberculatus and its Hox gene families provides insights of decapod evolution.</title>
        <authorList>
            <person name="Jeong J.-H."/>
            <person name="Song I."/>
            <person name="Kim S."/>
            <person name="Choi T."/>
            <person name="Kim D."/>
            <person name="Ryu S."/>
            <person name="Kim W."/>
        </authorList>
    </citation>
    <scope>NUCLEOTIDE SEQUENCE [LARGE SCALE GENOMIC DNA]</scope>
    <source>
        <tissue evidence="1">Muscle</tissue>
    </source>
</reference>
<evidence type="ECO:0000313" key="1">
    <source>
        <dbReference type="EMBL" id="MPC81770.1"/>
    </source>
</evidence>
<gene>
    <name evidence="1" type="ORF">E2C01_076403</name>
</gene>
<proteinExistence type="predicted"/>
<dbReference type="EMBL" id="VSRR010057963">
    <property type="protein sequence ID" value="MPC81770.1"/>
    <property type="molecule type" value="Genomic_DNA"/>
</dbReference>
<name>A0A5B7IBC9_PORTR</name>
<comment type="caution">
    <text evidence="1">The sequence shown here is derived from an EMBL/GenBank/DDBJ whole genome shotgun (WGS) entry which is preliminary data.</text>
</comment>
<accession>A0A5B7IBC9</accession>
<evidence type="ECO:0000313" key="2">
    <source>
        <dbReference type="Proteomes" id="UP000324222"/>
    </source>
</evidence>
<organism evidence="1 2">
    <name type="scientific">Portunus trituberculatus</name>
    <name type="common">Swimming crab</name>
    <name type="synonym">Neptunus trituberculatus</name>
    <dbReference type="NCBI Taxonomy" id="210409"/>
    <lineage>
        <taxon>Eukaryota</taxon>
        <taxon>Metazoa</taxon>
        <taxon>Ecdysozoa</taxon>
        <taxon>Arthropoda</taxon>
        <taxon>Crustacea</taxon>
        <taxon>Multicrustacea</taxon>
        <taxon>Malacostraca</taxon>
        <taxon>Eumalacostraca</taxon>
        <taxon>Eucarida</taxon>
        <taxon>Decapoda</taxon>
        <taxon>Pleocyemata</taxon>
        <taxon>Brachyura</taxon>
        <taxon>Eubrachyura</taxon>
        <taxon>Portunoidea</taxon>
        <taxon>Portunidae</taxon>
        <taxon>Portuninae</taxon>
        <taxon>Portunus</taxon>
    </lineage>
</organism>
<protein>
    <submittedName>
        <fullName evidence="1">Uncharacterized protein</fullName>
    </submittedName>
</protein>